<reference evidence="1 2" key="1">
    <citation type="journal article" date="2014" name="Int. J. Syst. Evol. Microbiol.">
        <title>Complete genome sequence of Corynebacterium casei LMG S-19264T (=DSM 44701T), isolated from a smear-ripened cheese.</title>
        <authorList>
            <consortium name="US DOE Joint Genome Institute (JGI-PGF)"/>
            <person name="Walter F."/>
            <person name="Albersmeier A."/>
            <person name="Kalinowski J."/>
            <person name="Ruckert C."/>
        </authorList>
    </citation>
    <scope>NUCLEOTIDE SEQUENCE [LARGE SCALE GENOMIC DNA]</scope>
    <source>
        <strain evidence="1 2">CGMCC 1.16330</strain>
    </source>
</reference>
<protein>
    <submittedName>
        <fullName evidence="1">Uncharacterized protein</fullName>
    </submittedName>
</protein>
<evidence type="ECO:0000313" key="2">
    <source>
        <dbReference type="Proteomes" id="UP000597507"/>
    </source>
</evidence>
<gene>
    <name evidence="1" type="ORF">GCM10010964_05510</name>
</gene>
<dbReference type="RefSeq" id="WP_188898158.1">
    <property type="nucleotide sequence ID" value="NZ_BMKS01000001.1"/>
</dbReference>
<keyword evidence="2" id="KW-1185">Reference proteome</keyword>
<dbReference type="EMBL" id="BMKS01000001">
    <property type="protein sequence ID" value="GGG20165.1"/>
    <property type="molecule type" value="Genomic_DNA"/>
</dbReference>
<organism evidence="1 2">
    <name type="scientific">Caldovatus sediminis</name>
    <dbReference type="NCBI Taxonomy" id="2041189"/>
    <lineage>
        <taxon>Bacteria</taxon>
        <taxon>Pseudomonadati</taxon>
        <taxon>Pseudomonadota</taxon>
        <taxon>Alphaproteobacteria</taxon>
        <taxon>Acetobacterales</taxon>
        <taxon>Roseomonadaceae</taxon>
        <taxon>Caldovatus</taxon>
    </lineage>
</organism>
<comment type="caution">
    <text evidence="1">The sequence shown here is derived from an EMBL/GenBank/DDBJ whole genome shotgun (WGS) entry which is preliminary data.</text>
</comment>
<dbReference type="Proteomes" id="UP000597507">
    <property type="component" value="Unassembled WGS sequence"/>
</dbReference>
<accession>A0A8J2Z7X8</accession>
<name>A0A8J2Z7X8_9PROT</name>
<sequence length="78" mass="8441">MPDPNDPVIGRAARSASGAAAFRDALGMRERRAEAAWARIRRCRALGRPSDAEVARMVAEYHARGGRVTVCAPVRLVP</sequence>
<evidence type="ECO:0000313" key="1">
    <source>
        <dbReference type="EMBL" id="GGG20165.1"/>
    </source>
</evidence>
<dbReference type="AlphaFoldDB" id="A0A8J2Z7X8"/>
<proteinExistence type="predicted"/>